<sequence>MLHRDLVRLSTELFALKYCKMPSKSLKRVHLEGW</sequence>
<dbReference type="AlphaFoldDB" id="A0A0K2SXC2"/>
<proteinExistence type="predicted"/>
<organism evidence="1">
    <name type="scientific">Lepeophtheirus salmonis</name>
    <name type="common">Salmon louse</name>
    <name type="synonym">Caligus salmonis</name>
    <dbReference type="NCBI Taxonomy" id="72036"/>
    <lineage>
        <taxon>Eukaryota</taxon>
        <taxon>Metazoa</taxon>
        <taxon>Ecdysozoa</taxon>
        <taxon>Arthropoda</taxon>
        <taxon>Crustacea</taxon>
        <taxon>Multicrustacea</taxon>
        <taxon>Hexanauplia</taxon>
        <taxon>Copepoda</taxon>
        <taxon>Siphonostomatoida</taxon>
        <taxon>Caligidae</taxon>
        <taxon>Lepeophtheirus</taxon>
    </lineage>
</organism>
<protein>
    <submittedName>
        <fullName evidence="1">Uncharacterized protein</fullName>
    </submittedName>
</protein>
<dbReference type="EMBL" id="HACA01001062">
    <property type="protein sequence ID" value="CDW18423.1"/>
    <property type="molecule type" value="Transcribed_RNA"/>
</dbReference>
<name>A0A0K2SXC2_LEPSM</name>
<reference evidence="1" key="1">
    <citation type="submission" date="2014-05" db="EMBL/GenBank/DDBJ databases">
        <authorList>
            <person name="Chronopoulou M."/>
        </authorList>
    </citation>
    <scope>NUCLEOTIDE SEQUENCE</scope>
    <source>
        <tissue evidence="1">Whole organism</tissue>
    </source>
</reference>
<evidence type="ECO:0000313" key="1">
    <source>
        <dbReference type="EMBL" id="CDW18423.1"/>
    </source>
</evidence>
<accession>A0A0K2SXC2</accession>